<proteinExistence type="predicted"/>
<accession>A0A383BKN2</accession>
<protein>
    <submittedName>
        <fullName evidence="2">Uncharacterized protein</fullName>
    </submittedName>
</protein>
<reference evidence="2" key="1">
    <citation type="submission" date="2018-05" db="EMBL/GenBank/DDBJ databases">
        <authorList>
            <person name="Lanie J.A."/>
            <person name="Ng W.-L."/>
            <person name="Kazmierczak K.M."/>
            <person name="Andrzejewski T.M."/>
            <person name="Davidsen T.M."/>
            <person name="Wayne K.J."/>
            <person name="Tettelin H."/>
            <person name="Glass J.I."/>
            <person name="Rusch D."/>
            <person name="Podicherti R."/>
            <person name="Tsui H.-C.T."/>
            <person name="Winkler M.E."/>
        </authorList>
    </citation>
    <scope>NUCLEOTIDE SEQUENCE</scope>
</reference>
<dbReference type="EMBL" id="UINC01201168">
    <property type="protein sequence ID" value="SVE20380.1"/>
    <property type="molecule type" value="Genomic_DNA"/>
</dbReference>
<organism evidence="2">
    <name type="scientific">marine metagenome</name>
    <dbReference type="NCBI Taxonomy" id="408172"/>
    <lineage>
        <taxon>unclassified sequences</taxon>
        <taxon>metagenomes</taxon>
        <taxon>ecological metagenomes</taxon>
    </lineage>
</organism>
<evidence type="ECO:0000313" key="2">
    <source>
        <dbReference type="EMBL" id="SVE20380.1"/>
    </source>
</evidence>
<sequence>MEANRKQAYTLRGVKIGSLLTCIMKVRDEKGQISNRAAARKRMANLSGKKNRLS</sequence>
<name>A0A383BKN2_9ZZZZ</name>
<gene>
    <name evidence="2" type="ORF">METZ01_LOCUS473234</name>
</gene>
<feature type="region of interest" description="Disordered" evidence="1">
    <location>
        <begin position="34"/>
        <end position="54"/>
    </location>
</feature>
<dbReference type="AlphaFoldDB" id="A0A383BKN2"/>
<evidence type="ECO:0000256" key="1">
    <source>
        <dbReference type="SAM" id="MobiDB-lite"/>
    </source>
</evidence>
<feature type="non-terminal residue" evidence="2">
    <location>
        <position position="54"/>
    </location>
</feature>
<feature type="compositionally biased region" description="Basic residues" evidence="1">
    <location>
        <begin position="38"/>
        <end position="54"/>
    </location>
</feature>